<evidence type="ECO:0000256" key="2">
    <source>
        <dbReference type="ARBA" id="ARBA00022552"/>
    </source>
</evidence>
<feature type="binding site" evidence="7 8">
    <location>
        <position position="85"/>
    </location>
    <ligand>
        <name>S-adenosyl-L-methionine</name>
        <dbReference type="ChEBI" id="CHEBI:59789"/>
    </ligand>
</feature>
<dbReference type="GO" id="GO:0005829">
    <property type="term" value="C:cytosol"/>
    <property type="evidence" value="ECO:0007669"/>
    <property type="project" value="TreeGrafter"/>
</dbReference>
<dbReference type="GO" id="GO:0052908">
    <property type="term" value="F:16S rRNA (adenine(1518)-N(6)/adenine(1519)-N(6))-dimethyltransferase activity"/>
    <property type="evidence" value="ECO:0007669"/>
    <property type="project" value="UniProtKB-EC"/>
</dbReference>
<feature type="domain" description="Ribosomal RNA adenine methylase transferase N-terminal" evidence="9">
    <location>
        <begin position="20"/>
        <end position="188"/>
    </location>
</feature>
<dbReference type="Proteomes" id="UP000256779">
    <property type="component" value="Unassembled WGS sequence"/>
</dbReference>
<dbReference type="PANTHER" id="PTHR11727">
    <property type="entry name" value="DIMETHYLADENOSINE TRANSFERASE"/>
    <property type="match status" value="1"/>
</dbReference>
<dbReference type="PROSITE" id="PS51689">
    <property type="entry name" value="SAM_RNA_A_N6_MT"/>
    <property type="match status" value="1"/>
</dbReference>
<evidence type="ECO:0000256" key="7">
    <source>
        <dbReference type="HAMAP-Rule" id="MF_00607"/>
    </source>
</evidence>
<evidence type="ECO:0000256" key="3">
    <source>
        <dbReference type="ARBA" id="ARBA00022603"/>
    </source>
</evidence>
<gene>
    <name evidence="7" type="primary">rsmA</name>
    <name evidence="7" type="synonym">ksgA</name>
    <name evidence="10" type="ORF">C7460_10439</name>
</gene>
<dbReference type="Gene3D" id="1.10.8.100">
    <property type="entry name" value="Ribosomal RNA adenine dimethylase-like, domain 2"/>
    <property type="match status" value="1"/>
</dbReference>
<dbReference type="NCBIfam" id="TIGR00755">
    <property type="entry name" value="ksgA"/>
    <property type="match status" value="1"/>
</dbReference>
<dbReference type="HAMAP" id="MF_00607">
    <property type="entry name" value="16SrRNA_methyltr_A"/>
    <property type="match status" value="1"/>
</dbReference>
<dbReference type="EC" id="2.1.1.182" evidence="7"/>
<feature type="binding site" evidence="7 8">
    <location>
        <position position="13"/>
    </location>
    <ligand>
        <name>S-adenosyl-L-methionine</name>
        <dbReference type="ChEBI" id="CHEBI:59789"/>
    </ligand>
</feature>
<dbReference type="Pfam" id="PF00398">
    <property type="entry name" value="RrnaAD"/>
    <property type="match status" value="1"/>
</dbReference>
<dbReference type="GO" id="GO:0003723">
    <property type="term" value="F:RNA binding"/>
    <property type="evidence" value="ECO:0007669"/>
    <property type="project" value="UniProtKB-UniRule"/>
</dbReference>
<comment type="subcellular location">
    <subcellularLocation>
        <location evidence="7">Cytoplasm</location>
    </subcellularLocation>
</comment>
<dbReference type="InterPro" id="IPR011530">
    <property type="entry name" value="rRNA_adenine_dimethylase"/>
</dbReference>
<protein>
    <recommendedName>
        <fullName evidence="7">Ribosomal RNA small subunit methyltransferase A</fullName>
        <ecNumber evidence="7">2.1.1.182</ecNumber>
    </recommendedName>
    <alternativeName>
        <fullName evidence="7">16S rRNA (adenine(1518)-N(6)/adenine(1519)-N(6))-dimethyltransferase</fullName>
    </alternativeName>
    <alternativeName>
        <fullName evidence="7">16S rRNA dimethyladenosine transferase</fullName>
    </alternativeName>
    <alternativeName>
        <fullName evidence="7">16S rRNA dimethylase</fullName>
    </alternativeName>
    <alternativeName>
        <fullName evidence="7">S-adenosylmethionine-6-N', N'-adenosyl(rRNA) dimethyltransferase</fullName>
    </alternativeName>
</protein>
<dbReference type="InterPro" id="IPR001737">
    <property type="entry name" value="KsgA/Erm"/>
</dbReference>
<evidence type="ECO:0000259" key="9">
    <source>
        <dbReference type="SMART" id="SM00650"/>
    </source>
</evidence>
<keyword evidence="6 7" id="KW-0694">RNA-binding</keyword>
<dbReference type="InterPro" id="IPR023165">
    <property type="entry name" value="rRNA_Ade_diMease-like_C"/>
</dbReference>
<feature type="binding site" evidence="7 8">
    <location>
        <position position="15"/>
    </location>
    <ligand>
        <name>S-adenosyl-L-methionine</name>
        <dbReference type="ChEBI" id="CHEBI:59789"/>
    </ligand>
</feature>
<dbReference type="RefSeq" id="WP_115867114.1">
    <property type="nucleotide sequence ID" value="NZ_QREG01000004.1"/>
</dbReference>
<reference evidence="10 11" key="1">
    <citation type="submission" date="2018-07" db="EMBL/GenBank/DDBJ databases">
        <title>Genomic Encyclopedia of Type Strains, Phase IV (KMG-IV): sequencing the most valuable type-strain genomes for metagenomic binning, comparative biology and taxonomic classification.</title>
        <authorList>
            <person name="Goeker M."/>
        </authorList>
    </citation>
    <scope>NUCLEOTIDE SEQUENCE [LARGE SCALE GENOMIC DNA]</scope>
    <source>
        <strain evidence="10 11">DSM 4134</strain>
    </source>
</reference>
<keyword evidence="3 7" id="KW-0489">Methyltransferase</keyword>
<evidence type="ECO:0000256" key="1">
    <source>
        <dbReference type="ARBA" id="ARBA00022490"/>
    </source>
</evidence>
<evidence type="ECO:0000256" key="8">
    <source>
        <dbReference type="PROSITE-ProRule" id="PRU01026"/>
    </source>
</evidence>
<sequence>MKHVSPKKHLGQHFLKDENIAQKIVNALIGKAAGTLIEVGPGTGVLTKYLLDESIHLRAMDVDKESVSYLKEVYPEHEAKFVLEDFLKTDLKALDAPIAVIGNFPYNISSQLFFKIWDHRNEVEEVVCMIQKEVADRIVAREGNKTYGILSVLLQAFYDIEYLFTVPRGVFNPPPKVLSAVIRLKRNDVTRLTCDEVLFKRVVKAGFGKRRKTLRNALKDLNLAFATDAPVFDQRAEQLSVEEFVQLTNQISS</sequence>
<dbReference type="PANTHER" id="PTHR11727:SF7">
    <property type="entry name" value="DIMETHYLADENOSINE TRANSFERASE-RELATED"/>
    <property type="match status" value="1"/>
</dbReference>
<dbReference type="InterPro" id="IPR020598">
    <property type="entry name" value="rRNA_Ade_methylase_Trfase_N"/>
</dbReference>
<keyword evidence="2 7" id="KW-0698">rRNA processing</keyword>
<feature type="binding site" evidence="7 8">
    <location>
        <position position="40"/>
    </location>
    <ligand>
        <name>S-adenosyl-L-methionine</name>
        <dbReference type="ChEBI" id="CHEBI:59789"/>
    </ligand>
</feature>
<feature type="binding site" evidence="7 8">
    <location>
        <position position="103"/>
    </location>
    <ligand>
        <name>S-adenosyl-L-methionine</name>
        <dbReference type="ChEBI" id="CHEBI:59789"/>
    </ligand>
</feature>
<comment type="similarity">
    <text evidence="7">Belongs to the class I-like SAM-binding methyltransferase superfamily. rRNA adenine N(6)-methyltransferase family. RsmA subfamily.</text>
</comment>
<feature type="binding site" evidence="8">
    <location>
        <position position="61"/>
    </location>
    <ligand>
        <name>S-adenosyl-L-methionine</name>
        <dbReference type="ChEBI" id="CHEBI:59789"/>
    </ligand>
</feature>
<evidence type="ECO:0000256" key="6">
    <source>
        <dbReference type="ARBA" id="ARBA00022884"/>
    </source>
</evidence>
<dbReference type="OrthoDB" id="9814755at2"/>
<comment type="catalytic activity">
    <reaction evidence="7">
        <text>adenosine(1518)/adenosine(1519) in 16S rRNA + 4 S-adenosyl-L-methionine = N(6)-dimethyladenosine(1518)/N(6)-dimethyladenosine(1519) in 16S rRNA + 4 S-adenosyl-L-homocysteine + 4 H(+)</text>
        <dbReference type="Rhea" id="RHEA:19609"/>
        <dbReference type="Rhea" id="RHEA-COMP:10232"/>
        <dbReference type="Rhea" id="RHEA-COMP:10233"/>
        <dbReference type="ChEBI" id="CHEBI:15378"/>
        <dbReference type="ChEBI" id="CHEBI:57856"/>
        <dbReference type="ChEBI" id="CHEBI:59789"/>
        <dbReference type="ChEBI" id="CHEBI:74411"/>
        <dbReference type="ChEBI" id="CHEBI:74493"/>
        <dbReference type="EC" id="2.1.1.182"/>
    </reaction>
</comment>
<evidence type="ECO:0000256" key="5">
    <source>
        <dbReference type="ARBA" id="ARBA00022691"/>
    </source>
</evidence>
<comment type="caution">
    <text evidence="7">Lacks conserved residue(s) required for the propagation of feature annotation.</text>
</comment>
<keyword evidence="4 7" id="KW-0808">Transferase</keyword>
<keyword evidence="1 7" id="KW-0963">Cytoplasm</keyword>
<name>A0A3D9L6U7_MARFU</name>
<organism evidence="10 11">
    <name type="scientific">Marinoscillum furvescens DSM 4134</name>
    <dbReference type="NCBI Taxonomy" id="1122208"/>
    <lineage>
        <taxon>Bacteria</taxon>
        <taxon>Pseudomonadati</taxon>
        <taxon>Bacteroidota</taxon>
        <taxon>Cytophagia</taxon>
        <taxon>Cytophagales</taxon>
        <taxon>Reichenbachiellaceae</taxon>
        <taxon>Marinoscillum</taxon>
    </lineage>
</organism>
<proteinExistence type="inferred from homology"/>
<dbReference type="FunFam" id="1.10.8.100:FF:000001">
    <property type="entry name" value="Ribosomal RNA small subunit methyltransferase A"/>
    <property type="match status" value="1"/>
</dbReference>
<evidence type="ECO:0000313" key="11">
    <source>
        <dbReference type="Proteomes" id="UP000256779"/>
    </source>
</evidence>
<dbReference type="AlphaFoldDB" id="A0A3D9L6U7"/>
<comment type="function">
    <text evidence="7">Specifically dimethylates two adjacent adenosines (A1518 and A1519) in the loop of a conserved hairpin near the 3'-end of 16S rRNA in the 30S particle. May play a critical role in biogenesis of 30S subunits.</text>
</comment>
<keyword evidence="11" id="KW-1185">Reference proteome</keyword>
<dbReference type="EMBL" id="QREG01000004">
    <property type="protein sequence ID" value="REE01020.1"/>
    <property type="molecule type" value="Genomic_DNA"/>
</dbReference>
<accession>A0A3D9L6U7</accession>
<dbReference type="Gene3D" id="3.40.50.150">
    <property type="entry name" value="Vaccinia Virus protein VP39"/>
    <property type="match status" value="1"/>
</dbReference>
<keyword evidence="5 7" id="KW-0949">S-adenosyl-L-methionine</keyword>
<evidence type="ECO:0000313" key="10">
    <source>
        <dbReference type="EMBL" id="REE01020.1"/>
    </source>
</evidence>
<dbReference type="SMART" id="SM00650">
    <property type="entry name" value="rADc"/>
    <property type="match status" value="1"/>
</dbReference>
<comment type="caution">
    <text evidence="10">The sequence shown here is derived from an EMBL/GenBank/DDBJ whole genome shotgun (WGS) entry which is preliminary data.</text>
</comment>
<dbReference type="SUPFAM" id="SSF53335">
    <property type="entry name" value="S-adenosyl-L-methionine-dependent methyltransferases"/>
    <property type="match status" value="1"/>
</dbReference>
<dbReference type="InterPro" id="IPR029063">
    <property type="entry name" value="SAM-dependent_MTases_sf"/>
</dbReference>
<evidence type="ECO:0000256" key="4">
    <source>
        <dbReference type="ARBA" id="ARBA00022679"/>
    </source>
</evidence>